<organism evidence="2 3">
    <name type="scientific">Thermobifida halotolerans</name>
    <dbReference type="NCBI Taxonomy" id="483545"/>
    <lineage>
        <taxon>Bacteria</taxon>
        <taxon>Bacillati</taxon>
        <taxon>Actinomycetota</taxon>
        <taxon>Actinomycetes</taxon>
        <taxon>Streptosporangiales</taxon>
        <taxon>Nocardiopsidaceae</taxon>
        <taxon>Thermobifida</taxon>
    </lineage>
</organism>
<proteinExistence type="predicted"/>
<protein>
    <submittedName>
        <fullName evidence="2">Uma2 family endonuclease</fullName>
    </submittedName>
</protein>
<dbReference type="InterPro" id="IPR008538">
    <property type="entry name" value="Uma2"/>
</dbReference>
<feature type="region of interest" description="Disordered" evidence="1">
    <location>
        <begin position="1"/>
        <end position="33"/>
    </location>
</feature>
<dbReference type="Pfam" id="PF05685">
    <property type="entry name" value="Uma2"/>
    <property type="match status" value="1"/>
</dbReference>
<keyword evidence="2" id="KW-0540">Nuclease</keyword>
<dbReference type="Gene3D" id="3.90.1570.10">
    <property type="entry name" value="tt1808, chain A"/>
    <property type="match status" value="1"/>
</dbReference>
<dbReference type="Proteomes" id="UP000265719">
    <property type="component" value="Chromosome"/>
</dbReference>
<keyword evidence="2" id="KW-0255">Endonuclease</keyword>
<dbReference type="PANTHER" id="PTHR35400">
    <property type="entry name" value="SLR1083 PROTEIN"/>
    <property type="match status" value="1"/>
</dbReference>
<evidence type="ECO:0000313" key="2">
    <source>
        <dbReference type="EMBL" id="UOE20530.1"/>
    </source>
</evidence>
<gene>
    <name evidence="2" type="ORF">NI17_004705</name>
</gene>
<dbReference type="InterPro" id="IPR011335">
    <property type="entry name" value="Restrct_endonuc-II-like"/>
</dbReference>
<feature type="compositionally biased region" description="Low complexity" evidence="1">
    <location>
        <begin position="10"/>
        <end position="20"/>
    </location>
</feature>
<name>A0A399G7P5_9ACTN</name>
<dbReference type="OrthoDB" id="4537149at2"/>
<dbReference type="KEGG" id="thao:NI17_004705"/>
<keyword evidence="3" id="KW-1185">Reference proteome</keyword>
<dbReference type="InterPro" id="IPR012296">
    <property type="entry name" value="Nuclease_put_TT1808"/>
</dbReference>
<sequence length="206" mass="23015">MSSQEESRMTTLATEAAQAADRAEPGSTDLFTRLDSLPETRLWRAESLDGETVTLSPTPVGRHGRNLRELERQLAPHLPQGTDDETRLEIRMHHLQRSVTPDLFVAPEEVLDTSSQHWIGPDDVLLVAEVTSRSNAGADREAKRGIYARAGIEFYLLIDPLLGKATLYAGPEGDDYRDRAVRNFGEKLAVPEPFDFVLDTSRLRAY</sequence>
<evidence type="ECO:0000313" key="3">
    <source>
        <dbReference type="Proteomes" id="UP000265719"/>
    </source>
</evidence>
<accession>A0A399G7P5</accession>
<evidence type="ECO:0000256" key="1">
    <source>
        <dbReference type="SAM" id="MobiDB-lite"/>
    </source>
</evidence>
<keyword evidence="2" id="KW-0378">Hydrolase</keyword>
<dbReference type="AlphaFoldDB" id="A0A399G7P5"/>
<dbReference type="PANTHER" id="PTHR35400:SF3">
    <property type="entry name" value="SLL1072 PROTEIN"/>
    <property type="match status" value="1"/>
</dbReference>
<reference evidence="2" key="1">
    <citation type="submission" date="2020-10" db="EMBL/GenBank/DDBJ databases">
        <title>De novo genome project of the cellulose decomposer Thermobifida halotolerans type strain.</title>
        <authorList>
            <person name="Nagy I."/>
            <person name="Horvath B."/>
            <person name="Kukolya J."/>
            <person name="Nagy I."/>
            <person name="Orsini M."/>
        </authorList>
    </citation>
    <scope>NUCLEOTIDE SEQUENCE</scope>
    <source>
        <strain evidence="2">DSM 44931</strain>
    </source>
</reference>
<dbReference type="CDD" id="cd06260">
    <property type="entry name" value="DUF820-like"/>
    <property type="match status" value="1"/>
</dbReference>
<dbReference type="EMBL" id="CP063196">
    <property type="protein sequence ID" value="UOE20530.1"/>
    <property type="molecule type" value="Genomic_DNA"/>
</dbReference>
<dbReference type="GO" id="GO:0004519">
    <property type="term" value="F:endonuclease activity"/>
    <property type="evidence" value="ECO:0007669"/>
    <property type="project" value="UniProtKB-KW"/>
</dbReference>
<dbReference type="SUPFAM" id="SSF52980">
    <property type="entry name" value="Restriction endonuclease-like"/>
    <property type="match status" value="1"/>
</dbReference>